<proteinExistence type="predicted"/>
<evidence type="ECO:0000256" key="1">
    <source>
        <dbReference type="SAM" id="MobiDB-lite"/>
    </source>
</evidence>
<dbReference type="EMBL" id="ABJB010105673">
    <property type="status" value="NOT_ANNOTATED_CDS"/>
    <property type="molecule type" value="Genomic_DNA"/>
</dbReference>
<dbReference type="HOGENOM" id="CLU_1919344_0_0_1"/>
<dbReference type="EnsemblMetazoa" id="ISCW001627-RA">
    <property type="protein sequence ID" value="ISCW001627-PA"/>
    <property type="gene ID" value="ISCW001627"/>
</dbReference>
<evidence type="ECO:0000313" key="3">
    <source>
        <dbReference type="EnsemblMetazoa" id="ISCW001627-PA"/>
    </source>
</evidence>
<evidence type="ECO:0000313" key="2">
    <source>
        <dbReference type="EMBL" id="EEC00960.1"/>
    </source>
</evidence>
<dbReference type="EMBL" id="DS625122">
    <property type="protein sequence ID" value="EEC00960.1"/>
    <property type="molecule type" value="Genomic_DNA"/>
</dbReference>
<dbReference type="PaxDb" id="6945-B7P2Y8"/>
<keyword evidence="4" id="KW-1185">Reference proteome</keyword>
<dbReference type="Proteomes" id="UP000001555">
    <property type="component" value="Unassembled WGS sequence"/>
</dbReference>
<organism>
    <name type="scientific">Ixodes scapularis</name>
    <name type="common">Black-legged tick</name>
    <name type="synonym">Deer tick</name>
    <dbReference type="NCBI Taxonomy" id="6945"/>
    <lineage>
        <taxon>Eukaryota</taxon>
        <taxon>Metazoa</taxon>
        <taxon>Ecdysozoa</taxon>
        <taxon>Arthropoda</taxon>
        <taxon>Chelicerata</taxon>
        <taxon>Arachnida</taxon>
        <taxon>Acari</taxon>
        <taxon>Parasitiformes</taxon>
        <taxon>Ixodida</taxon>
        <taxon>Ixodoidea</taxon>
        <taxon>Ixodidae</taxon>
        <taxon>Ixodinae</taxon>
        <taxon>Ixodes</taxon>
    </lineage>
</organism>
<dbReference type="VEuPathDB" id="VectorBase:ISCW001627"/>
<sequence>MALCVNSACLTVPVLETSAWRGLRFRDASLPDRHCALYFATVRAHTPVLLPTVSRTSRPTSPGNAFLYSRTRWRSPACTLSRSAHNESLKISEQERYLSLLRKTPSSQNQPVPLNPKARSCCSTDENENNLK</sequence>
<dbReference type="InParanoid" id="B7P2Y8"/>
<dbReference type="AlphaFoldDB" id="B7P2Y8"/>
<accession>B7P2Y8</accession>
<name>B7P2Y8_IXOSC</name>
<feature type="region of interest" description="Disordered" evidence="1">
    <location>
        <begin position="102"/>
        <end position="132"/>
    </location>
</feature>
<reference evidence="2 4" key="1">
    <citation type="submission" date="2008-03" db="EMBL/GenBank/DDBJ databases">
        <title>Annotation of Ixodes scapularis.</title>
        <authorList>
            <consortium name="Ixodes scapularis Genome Project Consortium"/>
            <person name="Caler E."/>
            <person name="Hannick L.I."/>
            <person name="Bidwell S."/>
            <person name="Joardar V."/>
            <person name="Thiagarajan M."/>
            <person name="Amedeo P."/>
            <person name="Galinsky K.J."/>
            <person name="Schobel S."/>
            <person name="Inman J."/>
            <person name="Hostetler J."/>
            <person name="Miller J."/>
            <person name="Hammond M."/>
            <person name="Megy K."/>
            <person name="Lawson D."/>
            <person name="Kodira C."/>
            <person name="Sutton G."/>
            <person name="Meyer J."/>
            <person name="Hill C.A."/>
            <person name="Birren B."/>
            <person name="Nene V."/>
            <person name="Collins F."/>
            <person name="Alarcon-Chaidez F."/>
            <person name="Wikel S."/>
            <person name="Strausberg R."/>
        </authorList>
    </citation>
    <scope>NUCLEOTIDE SEQUENCE [LARGE SCALE GENOMIC DNA]</scope>
    <source>
        <strain evidence="4">Wikel</strain>
        <strain evidence="2">Wikel colony</strain>
    </source>
</reference>
<protein>
    <submittedName>
        <fullName evidence="2 3">Uncharacterized protein</fullName>
    </submittedName>
</protein>
<gene>
    <name evidence="2" type="ORF">IscW_ISCW001627</name>
</gene>
<evidence type="ECO:0000313" key="4">
    <source>
        <dbReference type="Proteomes" id="UP000001555"/>
    </source>
</evidence>
<reference evidence="3" key="2">
    <citation type="submission" date="2020-05" db="UniProtKB">
        <authorList>
            <consortium name="EnsemblMetazoa"/>
        </authorList>
    </citation>
    <scope>IDENTIFICATION</scope>
    <source>
        <strain evidence="3">wikel</strain>
    </source>
</reference>